<feature type="region of interest" description="Disordered" evidence="7">
    <location>
        <begin position="326"/>
        <end position="371"/>
    </location>
</feature>
<feature type="region of interest" description="Disordered" evidence="7">
    <location>
        <begin position="1533"/>
        <end position="1563"/>
    </location>
</feature>
<feature type="region of interest" description="Disordered" evidence="7">
    <location>
        <begin position="2083"/>
        <end position="2139"/>
    </location>
</feature>
<comment type="caution">
    <text evidence="10">The sequence shown here is derived from an EMBL/GenBank/DDBJ whole genome shotgun (WGS) entry which is preliminary data.</text>
</comment>
<feature type="compositionally biased region" description="Basic and acidic residues" evidence="7">
    <location>
        <begin position="2010"/>
        <end position="2023"/>
    </location>
</feature>
<dbReference type="Gene3D" id="3.30.2160.10">
    <property type="entry name" value="Hect, E3 ligase catalytic domain"/>
    <property type="match status" value="1"/>
</dbReference>
<proteinExistence type="predicted"/>
<feature type="region of interest" description="Disordered" evidence="7">
    <location>
        <begin position="2461"/>
        <end position="2486"/>
    </location>
</feature>
<dbReference type="SMART" id="SM00119">
    <property type="entry name" value="HECTc"/>
    <property type="match status" value="1"/>
</dbReference>
<dbReference type="InterPro" id="IPR035983">
    <property type="entry name" value="Hect_E3_ubiquitin_ligase"/>
</dbReference>
<dbReference type="GO" id="GO:0008270">
    <property type="term" value="F:zinc ion binding"/>
    <property type="evidence" value="ECO:0007669"/>
    <property type="project" value="UniProtKB-KW"/>
</dbReference>
<dbReference type="InterPro" id="IPR000569">
    <property type="entry name" value="HECT_dom"/>
</dbReference>
<feature type="compositionally biased region" description="Low complexity" evidence="7">
    <location>
        <begin position="1892"/>
        <end position="1903"/>
    </location>
</feature>
<keyword evidence="2" id="KW-0863">Zinc-finger</keyword>
<dbReference type="GO" id="GO:0034450">
    <property type="term" value="F:ubiquitin-ubiquitin ligase activity"/>
    <property type="evidence" value="ECO:0007669"/>
    <property type="project" value="TreeGrafter"/>
</dbReference>
<dbReference type="SUPFAM" id="SSF63570">
    <property type="entry name" value="PABC (PABP) domain"/>
    <property type="match status" value="1"/>
</dbReference>
<feature type="compositionally biased region" description="Low complexity" evidence="7">
    <location>
        <begin position="341"/>
        <end position="355"/>
    </location>
</feature>
<dbReference type="GO" id="GO:0005634">
    <property type="term" value="C:nucleus"/>
    <property type="evidence" value="ECO:0007669"/>
    <property type="project" value="TreeGrafter"/>
</dbReference>
<dbReference type="CDD" id="cd19675">
    <property type="entry name" value="UBR-box_UBR5"/>
    <property type="match status" value="1"/>
</dbReference>
<evidence type="ECO:0000256" key="7">
    <source>
        <dbReference type="SAM" id="MobiDB-lite"/>
    </source>
</evidence>
<feature type="active site" description="Glycyl thioester intermediate" evidence="5">
    <location>
        <position position="2753"/>
    </location>
</feature>
<dbReference type="InterPro" id="IPR003126">
    <property type="entry name" value="Znf_UBR"/>
</dbReference>
<feature type="compositionally biased region" description="Basic and acidic residues" evidence="7">
    <location>
        <begin position="1621"/>
        <end position="1650"/>
    </location>
</feature>
<feature type="region of interest" description="Disordered" evidence="7">
    <location>
        <begin position="1597"/>
        <end position="1685"/>
    </location>
</feature>
<feature type="region of interest" description="Disordered" evidence="7">
    <location>
        <begin position="1732"/>
        <end position="1751"/>
    </location>
</feature>
<dbReference type="PROSITE" id="PS50237">
    <property type="entry name" value="HECT"/>
    <property type="match status" value="1"/>
</dbReference>
<feature type="compositionally biased region" description="Acidic residues" evidence="7">
    <location>
        <begin position="1657"/>
        <end position="1676"/>
    </location>
</feature>
<feature type="zinc finger region" description="UBR-type" evidence="6">
    <location>
        <begin position="1162"/>
        <end position="1230"/>
    </location>
</feature>
<evidence type="ECO:0000256" key="2">
    <source>
        <dbReference type="ARBA" id="ARBA00022771"/>
    </source>
</evidence>
<dbReference type="Pfam" id="PF11547">
    <property type="entry name" value="E3_UbLigase_EDD"/>
    <property type="match status" value="1"/>
</dbReference>
<organism evidence="10 11">
    <name type="scientific">Ramazzottius varieornatus</name>
    <name type="common">Water bear</name>
    <name type="synonym">Tardigrade</name>
    <dbReference type="NCBI Taxonomy" id="947166"/>
    <lineage>
        <taxon>Eukaryota</taxon>
        <taxon>Metazoa</taxon>
        <taxon>Ecdysozoa</taxon>
        <taxon>Tardigrada</taxon>
        <taxon>Eutardigrada</taxon>
        <taxon>Parachela</taxon>
        <taxon>Hypsibioidea</taxon>
        <taxon>Ramazzottiidae</taxon>
        <taxon>Ramazzottius</taxon>
    </lineage>
</organism>
<evidence type="ECO:0000256" key="1">
    <source>
        <dbReference type="ARBA" id="ARBA00022723"/>
    </source>
</evidence>
<evidence type="ECO:0000313" key="11">
    <source>
        <dbReference type="Proteomes" id="UP000186922"/>
    </source>
</evidence>
<dbReference type="InterPro" id="IPR036053">
    <property type="entry name" value="PABP-dom"/>
</dbReference>
<feature type="compositionally biased region" description="Low complexity" evidence="7">
    <location>
        <begin position="156"/>
        <end position="165"/>
    </location>
</feature>
<evidence type="ECO:0000259" key="8">
    <source>
        <dbReference type="PROSITE" id="PS50237"/>
    </source>
</evidence>
<dbReference type="EMBL" id="BDGG01000003">
    <property type="protein sequence ID" value="GAU95466.1"/>
    <property type="molecule type" value="Genomic_DNA"/>
</dbReference>
<dbReference type="PROSITE" id="PS51157">
    <property type="entry name" value="ZF_UBR"/>
    <property type="match status" value="1"/>
</dbReference>
<keyword evidence="11" id="KW-1185">Reference proteome</keyword>
<evidence type="ECO:0000256" key="6">
    <source>
        <dbReference type="PROSITE-ProRule" id="PRU00508"/>
    </source>
</evidence>
<feature type="compositionally biased region" description="Low complexity" evidence="7">
    <location>
        <begin position="126"/>
        <end position="139"/>
    </location>
</feature>
<dbReference type="Gene3D" id="1.10.8.10">
    <property type="entry name" value="DNA helicase RuvA subunit, C-terminal domain"/>
    <property type="match status" value="1"/>
</dbReference>
<evidence type="ECO:0000313" key="10">
    <source>
        <dbReference type="EMBL" id="GAU95466.1"/>
    </source>
</evidence>
<dbReference type="Gene3D" id="3.30.2410.10">
    <property type="entry name" value="Hect, E3 ligase catalytic domain"/>
    <property type="match status" value="1"/>
</dbReference>
<feature type="region of interest" description="Disordered" evidence="7">
    <location>
        <begin position="635"/>
        <end position="656"/>
    </location>
</feature>
<feature type="compositionally biased region" description="Polar residues" evidence="7">
    <location>
        <begin position="140"/>
        <end position="149"/>
    </location>
</feature>
<feature type="compositionally biased region" description="Polar residues" evidence="7">
    <location>
        <begin position="1732"/>
        <end position="1741"/>
    </location>
</feature>
<name>A0A1D1V0S6_RAMVA</name>
<feature type="region of interest" description="Disordered" evidence="7">
    <location>
        <begin position="2000"/>
        <end position="2023"/>
    </location>
</feature>
<feature type="compositionally biased region" description="Polar residues" evidence="7">
    <location>
        <begin position="737"/>
        <end position="752"/>
    </location>
</feature>
<keyword evidence="1" id="KW-0479">Metal-binding</keyword>
<dbReference type="GO" id="GO:0090263">
    <property type="term" value="P:positive regulation of canonical Wnt signaling pathway"/>
    <property type="evidence" value="ECO:0007669"/>
    <property type="project" value="TreeGrafter"/>
</dbReference>
<evidence type="ECO:0000256" key="4">
    <source>
        <dbReference type="ARBA" id="ARBA00022833"/>
    </source>
</evidence>
<dbReference type="GO" id="GO:0005737">
    <property type="term" value="C:cytoplasm"/>
    <property type="evidence" value="ECO:0007669"/>
    <property type="project" value="TreeGrafter"/>
</dbReference>
<evidence type="ECO:0000256" key="3">
    <source>
        <dbReference type="ARBA" id="ARBA00022786"/>
    </source>
</evidence>
<feature type="compositionally biased region" description="Basic and acidic residues" evidence="7">
    <location>
        <begin position="1016"/>
        <end position="1026"/>
    </location>
</feature>
<evidence type="ECO:0008006" key="12">
    <source>
        <dbReference type="Google" id="ProtNLM"/>
    </source>
</evidence>
<feature type="compositionally biased region" description="Basic and acidic residues" evidence="7">
    <location>
        <begin position="2467"/>
        <end position="2480"/>
    </location>
</feature>
<dbReference type="PANTHER" id="PTHR46276:SF1">
    <property type="entry name" value="E3 UBIQUITIN-PROTEIN LIGASE UBR5"/>
    <property type="match status" value="1"/>
</dbReference>
<feature type="region of interest" description="Disordered" evidence="7">
    <location>
        <begin position="733"/>
        <end position="752"/>
    </location>
</feature>
<feature type="compositionally biased region" description="Basic and acidic residues" evidence="7">
    <location>
        <begin position="647"/>
        <end position="656"/>
    </location>
</feature>
<dbReference type="GO" id="GO:0000209">
    <property type="term" value="P:protein polyubiquitination"/>
    <property type="evidence" value="ECO:0007669"/>
    <property type="project" value="TreeGrafter"/>
</dbReference>
<feature type="domain" description="UBR-type" evidence="9">
    <location>
        <begin position="1162"/>
        <end position="1230"/>
    </location>
</feature>
<dbReference type="Pfam" id="PF00632">
    <property type="entry name" value="HECT"/>
    <property type="match status" value="1"/>
</dbReference>
<reference evidence="10 11" key="1">
    <citation type="journal article" date="2016" name="Nat. Commun.">
        <title>Extremotolerant tardigrade genome and improved radiotolerance of human cultured cells by tardigrade-unique protein.</title>
        <authorList>
            <person name="Hashimoto T."/>
            <person name="Horikawa D.D."/>
            <person name="Saito Y."/>
            <person name="Kuwahara H."/>
            <person name="Kozuka-Hata H."/>
            <person name="Shin-I T."/>
            <person name="Minakuchi Y."/>
            <person name="Ohishi K."/>
            <person name="Motoyama A."/>
            <person name="Aizu T."/>
            <person name="Enomoto A."/>
            <person name="Kondo K."/>
            <person name="Tanaka S."/>
            <person name="Hara Y."/>
            <person name="Koshikawa S."/>
            <person name="Sagara H."/>
            <person name="Miura T."/>
            <person name="Yokobori S."/>
            <person name="Miyagawa K."/>
            <person name="Suzuki Y."/>
            <person name="Kubo T."/>
            <person name="Oyama M."/>
            <person name="Kohara Y."/>
            <person name="Fujiyama A."/>
            <person name="Arakawa K."/>
            <person name="Katayama T."/>
            <person name="Toyoda A."/>
            <person name="Kunieda T."/>
        </authorList>
    </citation>
    <scope>NUCLEOTIDE SEQUENCE [LARGE SCALE GENOMIC DNA]</scope>
    <source>
        <strain evidence="10 11">YOKOZUNA-1</strain>
    </source>
</reference>
<dbReference type="InterPro" id="IPR024725">
    <property type="entry name" value="UBR5_UBA"/>
</dbReference>
<dbReference type="Gene3D" id="3.90.1750.10">
    <property type="entry name" value="Hect, E3 ligase catalytic domains"/>
    <property type="match status" value="1"/>
</dbReference>
<gene>
    <name evidence="10" type="primary">RvY_07078-1</name>
    <name evidence="10" type="synonym">RvY_07078.1</name>
    <name evidence="10" type="ORF">RvY_07078</name>
</gene>
<evidence type="ECO:0000259" key="9">
    <source>
        <dbReference type="PROSITE" id="PS51157"/>
    </source>
</evidence>
<sequence>MAVASQLFEEYTAKKISTTSLRFFLHGLPAPVDAINLKLEESIQEQNGFPDISGILQELNQVGISQVGVGPEYLAFLLDNGTVRRISYSVDCDSKPENAAALESASSKSRVGQEPPPKKSHMDTETSSSVRTTSQVVQQAINDIQLQQRRNPRLYSSSTLTSSSSRAPANTVPSAAVIQATRRSAARRLGTEGLVHAPLVLSRGRGSASHLPAEASTAAHQVQPPQLASASFHRTAVVDPLLNREVSVRRVTVPSSSVPEELVAQVQTILQGKSRRTVVRELLRTNLDVNTAVNNLLGREDDDVDESEEIASHNEMLISLMEDAMDPSGAESGAAPPPYVPSVSSRYSVSGPWSSANTTRERREKASSWNSAQPITASPVLGDNIECFKFPDWETRVVPKFTAIGAMHSELVCLGEDGQIYQWQWSEPHAYAETPSLNLELEPGATLDNMEVSVNQIGSHPKSVALGLHREQVTMMAVCSIRATFLTKSGKLATMVDESMSVLAKKLEHPATSFQELQTETVLEVNVSLLYTCVRVESGCLYWWGVMPLGYRHRLWEKTRSKPSKRPKQPSSMGDLQVGSTVVYRTGAVYQPGAIGFRVNIWGELQCGELLDNMWDLSSVARFRLLNPATGKPISPVKGSASNQDVRPVEHHVGAKRPSEIEPVDTKFVTESWQPKDVVIIDEGVKAPLIGQITKLTEDHAYVTFSQDLPGSETGSSRGLEDSKCIRKSDLALHRGAQSTSTSTKNTDSVQKTPKKLRISASCKKVLACAPNTRSIQMVVLGVSGKLSLVNYNLQSGKKDSQSRFLCEAKYILGNSECNIRLATGGRDGFTMMLDGNKCFYPLEKDNNGNLRVPHALNSSPVYSLSTYIRTITVPSRQGSKFPCAAVAFVVHEHSLVQSVFEVDGEKVTQILSSTGALFEKYLRECADGNRNILHVCAAVCAPQPRKDFPKNLQASRNDPDHGFGRHILRDEDLLDFPLAEDFGVGPDHIHQLLKIRRGNMVEAMRRARGEGVDLARGRSGSERYRPPNPEPPVQPEGMDTLLMDDTVPEESGPARAKRALEITKQICQHRGARKVLLELMAGKNCMSMTPFMYAVLIRSYEAALVLLDATFAAIKESYPELTTGKQASVNARTVDSLVLDILYPAGSNPDDSPLFLLCLNDVCTYTWTGARHIQQDVWECRTCGLTGTLCCCTECARTCHRGHDCKIKRSSPTAYCDCWEKCKCQSLVSGDENFRLELFTKLASMSTDLVVRPNSKGEYLLQYLVYTVGRQLGEQRFLKSGRGEDRQDLLNPPRFCQLALTLLLGNYDALKTTLMTGYPNPRLATFSTAVQEDQFHLSYQSGTALLDRFIHILLTKCKAEHIDVFVNTVRSAAGDLCEGQDVSIEAQEMTSRFIRSIVRVFVVLTAETSLSVNTKNKSVSLPIPKPVQKIRDVFRRLPMSSVVELCEAAEALIAPVRLGVARPGANFSTSNAVADHTSQRASDEVFNVEPLAERRRARGRREPLMSVPSSQGRDADMDAVHAIPFEDEFDIVIPPDSSDRRLSDRASTTGTIRVRTPPVFNASAANEPSSIFSIPSPPHGQPLHEMDVLANMSDMDIEEDPDSDGTDSENGNMPRFGDSALRDADTHDRDPDSVAHETFSEDNHSDSEHSSTGTHEEEDDEEEDEAESEEVDMDDGSNSIDGEDEHLYPMFMDAGRGGGLFRHGIPSMSSIYPARASTGVTLPPGIQWAAQSSTSRNAPRSSRDLFGGHPLASSRGGSYVYVDTSGAVRKVEGSSSSSTSFNTTFSNLARSYGIIIREVAELMAELRDPSVRSEDTDVSQIESSKMDRLENFVDESLKRTWSWVCNILDSTEAQLRFGYALYHSSDVVTAHPQRDRSIASSRDHDEEMLLRSSHSLHLPSQRRTTRDGSAPARSDFLNYALSLMRSHNSEHGDSLPVVDVSALKHVAYIFDALINYVRVTTDASILLDLKKEARDRAKSTSVTWQDRVKEGMESLAKDFPTLGSPAKLTDSERSSRPVEATRTHPFFRRSRSMCYLGSSQPDPFQRSLTESLPLADRPQLLIPSVRREELFGAKLVDYSSEIPSGSPASFKSPPVRLSLTNRQEDSRLWTPGTDSDDEYNAEEGTSAQSADDRSVDANRVSPRRKILGALISQDLVLGRWRQTLDIFSRVFSEDVGTEPASLIGDIAPFPTREAKFRKEMERLRTSQQRDLVLNVARPREDLIPESFALLNVFFNKRCSLPGPHACSKLKVTFRDEPGEGNGVARSYFTAIGEALSSQTEKLPQLDRPAPVIPPPASHAHTERVRWIPPADTTRLRFMRESVHSRRTISEGDVLDLESRASRTWPDVNAPPFRPGGGSAHRHAMSAERAEMAEAVQRNIASARPSMSASTVQQVTGMLMQLDMSTLERILTDPEMLSARVDMAMQALVSQRGPDAVYHSADYGILAMPSDYSYQPTAAQVPAAKSPAKESDTGVNHDEKLNDDDEPLFYEPGRPGIYAVRPGKNSAARLTAFKNVGRLIGLALLQGEILPICLTRATVKHILGRQVNWSDFAFHDPVMFETLRKMVVDVENGMSDEELESLYLYFSIDVPVEEGNKELELESNGRERAVTRDNIYDFVKLATEARMLRVVEKALDALKRGVHEVIGSDALELVMPEDFRLLLNGVDRAIDIQQLASWTNWQDETNDKTQDKTKFKHWFWNTVDKLSPDEKQELLYFWTGSSAMPASEAGFAPLPSITIRPADDVHLPTANTCISRLYIPLYSAKPIIRSKLLLAIKTKNFGFV</sequence>
<dbReference type="OrthoDB" id="298098at2759"/>
<dbReference type="Proteomes" id="UP000186922">
    <property type="component" value="Unassembled WGS sequence"/>
</dbReference>
<dbReference type="InterPro" id="IPR047503">
    <property type="entry name" value="UBR-box_UBR5"/>
</dbReference>
<keyword evidence="3 5" id="KW-0833">Ubl conjugation pathway</keyword>
<protein>
    <recommendedName>
        <fullName evidence="12">UBR-type domain-containing protein</fullName>
    </recommendedName>
</protein>
<dbReference type="SMART" id="SM00396">
    <property type="entry name" value="ZnF_UBR1"/>
    <property type="match status" value="1"/>
</dbReference>
<feature type="compositionally biased region" description="Acidic residues" evidence="7">
    <location>
        <begin position="1597"/>
        <end position="1608"/>
    </location>
</feature>
<dbReference type="GO" id="GO:0043130">
    <property type="term" value="F:ubiquitin binding"/>
    <property type="evidence" value="ECO:0007669"/>
    <property type="project" value="InterPro"/>
</dbReference>
<keyword evidence="4" id="KW-0862">Zinc</keyword>
<dbReference type="GO" id="GO:0003723">
    <property type="term" value="F:RNA binding"/>
    <property type="evidence" value="ECO:0007669"/>
    <property type="project" value="InterPro"/>
</dbReference>
<evidence type="ECO:0000256" key="5">
    <source>
        <dbReference type="PROSITE-ProRule" id="PRU00104"/>
    </source>
</evidence>
<dbReference type="STRING" id="947166.A0A1D1V0S6"/>
<feature type="region of interest" description="Disordered" evidence="7">
    <location>
        <begin position="1892"/>
        <end position="1912"/>
    </location>
</feature>
<dbReference type="PANTHER" id="PTHR46276">
    <property type="entry name" value="E3 UBIQUITIN-PROTEIN LIGASE UBR5"/>
    <property type="match status" value="1"/>
</dbReference>
<dbReference type="Gene3D" id="1.10.1900.10">
    <property type="entry name" value="c-terminal domain of poly(a) binding protein"/>
    <property type="match status" value="1"/>
</dbReference>
<feature type="region of interest" description="Disordered" evidence="7">
    <location>
        <begin position="99"/>
        <end position="169"/>
    </location>
</feature>
<feature type="region of interest" description="Disordered" evidence="7">
    <location>
        <begin position="1016"/>
        <end position="1038"/>
    </location>
</feature>
<feature type="domain" description="HECT" evidence="8">
    <location>
        <begin position="2488"/>
        <end position="2784"/>
    </location>
</feature>
<dbReference type="SUPFAM" id="SSF56204">
    <property type="entry name" value="Hect, E3 ligase catalytic domain"/>
    <property type="match status" value="1"/>
</dbReference>
<accession>A0A1D1V0S6</accession>